<protein>
    <submittedName>
        <fullName evidence="2">Uncharacterized protein</fullName>
    </submittedName>
</protein>
<keyword evidence="3" id="KW-1185">Reference proteome</keyword>
<dbReference type="AlphaFoldDB" id="A0A8J3QTU7"/>
<feature type="region of interest" description="Disordered" evidence="1">
    <location>
        <begin position="1"/>
        <end position="72"/>
    </location>
</feature>
<feature type="compositionally biased region" description="Basic and acidic residues" evidence="1">
    <location>
        <begin position="33"/>
        <end position="44"/>
    </location>
</feature>
<feature type="compositionally biased region" description="Basic and acidic residues" evidence="1">
    <location>
        <begin position="53"/>
        <end position="65"/>
    </location>
</feature>
<gene>
    <name evidence="2" type="ORF">Raf01_40490</name>
</gene>
<evidence type="ECO:0000313" key="2">
    <source>
        <dbReference type="EMBL" id="GIH15877.1"/>
    </source>
</evidence>
<name>A0A8J3QTU7_9ACTN</name>
<evidence type="ECO:0000256" key="1">
    <source>
        <dbReference type="SAM" id="MobiDB-lite"/>
    </source>
</evidence>
<accession>A0A8J3QTU7</accession>
<dbReference type="EMBL" id="BONZ01000038">
    <property type="protein sequence ID" value="GIH15877.1"/>
    <property type="molecule type" value="Genomic_DNA"/>
</dbReference>
<reference evidence="2" key="1">
    <citation type="submission" date="2021-01" db="EMBL/GenBank/DDBJ databases">
        <title>Whole genome shotgun sequence of Rugosimonospora africana NBRC 104875.</title>
        <authorList>
            <person name="Komaki H."/>
            <person name="Tamura T."/>
        </authorList>
    </citation>
    <scope>NUCLEOTIDE SEQUENCE</scope>
    <source>
        <strain evidence="2">NBRC 104875</strain>
    </source>
</reference>
<feature type="compositionally biased region" description="Basic and acidic residues" evidence="1">
    <location>
        <begin position="11"/>
        <end position="22"/>
    </location>
</feature>
<organism evidence="2 3">
    <name type="scientific">Rugosimonospora africana</name>
    <dbReference type="NCBI Taxonomy" id="556532"/>
    <lineage>
        <taxon>Bacteria</taxon>
        <taxon>Bacillati</taxon>
        <taxon>Actinomycetota</taxon>
        <taxon>Actinomycetes</taxon>
        <taxon>Micromonosporales</taxon>
        <taxon>Micromonosporaceae</taxon>
        <taxon>Rugosimonospora</taxon>
    </lineage>
</organism>
<evidence type="ECO:0000313" key="3">
    <source>
        <dbReference type="Proteomes" id="UP000642748"/>
    </source>
</evidence>
<sequence>MVDAGTAGQLVDRERRPVDQRQVRALSPEVDTENLKHAHLRDDPAGGQYRHTGSRDAAETERGIDLSRPGNTRTAIRCYGRHAMITQRGAR</sequence>
<comment type="caution">
    <text evidence="2">The sequence shown here is derived from an EMBL/GenBank/DDBJ whole genome shotgun (WGS) entry which is preliminary data.</text>
</comment>
<proteinExistence type="predicted"/>
<dbReference type="Proteomes" id="UP000642748">
    <property type="component" value="Unassembled WGS sequence"/>
</dbReference>